<organism evidence="2 3">
    <name type="scientific">Natronocella acetinitrilica</name>
    <dbReference type="NCBI Taxonomy" id="414046"/>
    <lineage>
        <taxon>Bacteria</taxon>
        <taxon>Pseudomonadati</taxon>
        <taxon>Pseudomonadota</taxon>
        <taxon>Gammaproteobacteria</taxon>
        <taxon>Chromatiales</taxon>
        <taxon>Ectothiorhodospiraceae</taxon>
        <taxon>Natronocella</taxon>
    </lineage>
</organism>
<proteinExistence type="predicted"/>
<evidence type="ECO:0000313" key="3">
    <source>
        <dbReference type="Proteomes" id="UP001205843"/>
    </source>
</evidence>
<accession>A0AAE3G5V9</accession>
<dbReference type="Gene3D" id="3.40.50.300">
    <property type="entry name" value="P-loop containing nucleotide triphosphate hydrolases"/>
    <property type="match status" value="1"/>
</dbReference>
<gene>
    <name evidence="2" type="ORF">J2T57_001544</name>
</gene>
<evidence type="ECO:0000313" key="2">
    <source>
        <dbReference type="EMBL" id="MCP1674442.1"/>
    </source>
</evidence>
<reference evidence="2" key="1">
    <citation type="submission" date="2022-03" db="EMBL/GenBank/DDBJ databases">
        <title>Genomic Encyclopedia of Type Strains, Phase III (KMG-III): the genomes of soil and plant-associated and newly described type strains.</title>
        <authorList>
            <person name="Whitman W."/>
        </authorList>
    </citation>
    <scope>NUCLEOTIDE SEQUENCE</scope>
    <source>
        <strain evidence="2">ANL 6-2</strain>
    </source>
</reference>
<sequence length="307" mass="33864">MTTTRIINLIGAPCAGKSTVAAGLFHAMKMRGMRVELVTEFAKDVVWDGHFSLLEDQIFVFAEQHRRLNRLVGKVDYIITDSPLLLSAFYQPAGYPETFTPMVVDFYHRYDNRLYYLERTADYSADGRLQMEQEADEIAAGLLAFLAGTGVDYTPLASDREAVERILTDVLADSPGRTRSGYTAALEPLIGAHRAHLGLDPDDWSLPALERYSGEFLLGLCGGELRCLRLAADFEPDALVGEGAAIMTREAYAREAIIAESETIIHGRVGSVGTVSAARAGEVLAAHCRHARRRAHRALQEPIQLLR</sequence>
<dbReference type="RefSeq" id="WP_253476424.1">
    <property type="nucleotide sequence ID" value="NZ_JALJXV010000003.1"/>
</dbReference>
<dbReference type="InterPro" id="IPR027417">
    <property type="entry name" value="P-loop_NTPase"/>
</dbReference>
<dbReference type="Pfam" id="PF13521">
    <property type="entry name" value="AAA_28"/>
    <property type="match status" value="1"/>
</dbReference>
<dbReference type="SUPFAM" id="SSF52540">
    <property type="entry name" value="P-loop containing nucleoside triphosphate hydrolases"/>
    <property type="match status" value="1"/>
</dbReference>
<feature type="domain" description="NadR/Ttd14 AAA" evidence="1">
    <location>
        <begin position="7"/>
        <end position="157"/>
    </location>
</feature>
<dbReference type="InterPro" id="IPR038727">
    <property type="entry name" value="NadR/Ttd14_AAA_dom"/>
</dbReference>
<comment type="caution">
    <text evidence="2">The sequence shown here is derived from an EMBL/GenBank/DDBJ whole genome shotgun (WGS) entry which is preliminary data.</text>
</comment>
<keyword evidence="3" id="KW-1185">Reference proteome</keyword>
<dbReference type="AlphaFoldDB" id="A0AAE3G5V9"/>
<name>A0AAE3G5V9_9GAMM</name>
<dbReference type="EMBL" id="JALJXV010000003">
    <property type="protein sequence ID" value="MCP1674442.1"/>
    <property type="molecule type" value="Genomic_DNA"/>
</dbReference>
<dbReference type="Proteomes" id="UP001205843">
    <property type="component" value="Unassembled WGS sequence"/>
</dbReference>
<evidence type="ECO:0000259" key="1">
    <source>
        <dbReference type="Pfam" id="PF13521"/>
    </source>
</evidence>
<protein>
    <recommendedName>
        <fullName evidence="1">NadR/Ttd14 AAA domain-containing protein</fullName>
    </recommendedName>
</protein>